<evidence type="ECO:0000313" key="1">
    <source>
        <dbReference type="EMBL" id="MBD8008271.1"/>
    </source>
</evidence>
<dbReference type="RefSeq" id="WP_191730492.1">
    <property type="nucleotide sequence ID" value="NZ_JACSPT010000002.1"/>
</dbReference>
<name>A0ABR8VV66_9GAMM</name>
<keyword evidence="2" id="KW-1185">Reference proteome</keyword>
<reference evidence="1 2" key="1">
    <citation type="submission" date="2020-08" db="EMBL/GenBank/DDBJ databases">
        <title>A Genomic Blueprint of the Chicken Gut Microbiome.</title>
        <authorList>
            <person name="Gilroy R."/>
            <person name="Ravi A."/>
            <person name="Getino M."/>
            <person name="Pursley I."/>
            <person name="Horton D.L."/>
            <person name="Alikhan N.-F."/>
            <person name="Baker D."/>
            <person name="Gharbi K."/>
            <person name="Hall N."/>
            <person name="Watson M."/>
            <person name="Adriaenssens E.M."/>
            <person name="Foster-Nyarko E."/>
            <person name="Jarju S."/>
            <person name="Secka A."/>
            <person name="Antonio M."/>
            <person name="Oren A."/>
            <person name="Chaudhuri R."/>
            <person name="La Ragione R.M."/>
            <person name="Hildebrand F."/>
            <person name="Pallen M.J."/>
        </authorList>
    </citation>
    <scope>NUCLEOTIDE SEQUENCE [LARGE SCALE GENOMIC DNA]</scope>
    <source>
        <strain evidence="1 2">Sa1BUA6</strain>
    </source>
</reference>
<evidence type="ECO:0000313" key="2">
    <source>
        <dbReference type="Proteomes" id="UP000621930"/>
    </source>
</evidence>
<gene>
    <name evidence="1" type="ORF">H9629_02775</name>
</gene>
<dbReference type="EMBL" id="JACSPT010000002">
    <property type="protein sequence ID" value="MBD8008271.1"/>
    <property type="molecule type" value="Genomic_DNA"/>
</dbReference>
<organism evidence="1 2">
    <name type="scientific">Acinetobacter pecorum</name>
    <dbReference type="NCBI Taxonomy" id="2762215"/>
    <lineage>
        <taxon>Bacteria</taxon>
        <taxon>Pseudomonadati</taxon>
        <taxon>Pseudomonadota</taxon>
        <taxon>Gammaproteobacteria</taxon>
        <taxon>Moraxellales</taxon>
        <taxon>Moraxellaceae</taxon>
        <taxon>Acinetobacter</taxon>
    </lineage>
</organism>
<dbReference type="Proteomes" id="UP000621930">
    <property type="component" value="Unassembled WGS sequence"/>
</dbReference>
<sequence>MDRETQALYDKNIEFMNQFEYLDPETKYLYKRHGNVVHRYSVYLTKWILELNGRELNFDTLKSKSQLSNAEKEGFFIEIIKLYKRNKPKSLLV</sequence>
<comment type="caution">
    <text evidence="1">The sequence shown here is derived from an EMBL/GenBank/DDBJ whole genome shotgun (WGS) entry which is preliminary data.</text>
</comment>
<protein>
    <submittedName>
        <fullName evidence="1">Uncharacterized protein</fullName>
    </submittedName>
</protein>
<accession>A0ABR8VV66</accession>
<proteinExistence type="predicted"/>